<dbReference type="GO" id="GO:0005739">
    <property type="term" value="C:mitochondrion"/>
    <property type="evidence" value="ECO:0007669"/>
    <property type="project" value="UniProtKB-SubCell"/>
</dbReference>
<dbReference type="InterPro" id="IPR024319">
    <property type="entry name" value="ATPase_expression_mit"/>
</dbReference>
<comment type="subunit">
    <text evidence="4">Binds to the 5'UTR of the OLI1 mRNA.</text>
</comment>
<keyword evidence="10" id="KW-1185">Reference proteome</keyword>
<comment type="function">
    <text evidence="1">Required for translation of the mitochondrial OLI1 transcript coding for the mitochondrial ATP synthase subunit 9.</text>
</comment>
<sequence length="474" mass="57054">MERQEVRALYRRVGYMFRPTQCSSYTTTIQSKQLTLGELIQKRQESYNNKSLCMPFEVPKIELRIKTPKELDAEIQEIITSMHATIDLNRFARLINIALSEKYNIQRIKERRPEIIFQLFETYVKLISSHEELTILQVEDMNKFINYFVEFKQLKKAQLVMKYLILKSPRVLEKYDVSTTRNYLKLNCGACHELWYTNYKIFDFNNTTLDKLVKYSLDNKIGYWDVEIIHSLGYSGRIRSLEDYILKKWGISLCDRAQVNTTNEAPESEVLEAIINGFFYRDKRMFRAIKILNEFVNVYPDLNLKITFWKTFMNNCIKEWDEKVDQKGVVIVEYWETMKRWYTVHNRRIPFNINFLKVMRTCFKKNNNLVLATDIFQNCFHNFYFCATRMNDSELNVIKEYQNFILSRLIEKKGFSNALTFINDHCFSLENKRQLMNYYHGRKEHKLKKMTRNENLEKTYDDMVEEDFIIGKLW</sequence>
<evidence type="ECO:0000313" key="9">
    <source>
        <dbReference type="EMBL" id="CCF56693.1"/>
    </source>
</evidence>
<organism evidence="9 10">
    <name type="scientific">Kazachstania africana (strain ATCC 22294 / BCRC 22015 / CBS 2517 / CECT 1963 / NBRC 1671 / NRRL Y-8276)</name>
    <name type="common">Yeast</name>
    <name type="synonym">Kluyveromyces africanus</name>
    <dbReference type="NCBI Taxonomy" id="1071382"/>
    <lineage>
        <taxon>Eukaryota</taxon>
        <taxon>Fungi</taxon>
        <taxon>Dikarya</taxon>
        <taxon>Ascomycota</taxon>
        <taxon>Saccharomycotina</taxon>
        <taxon>Saccharomycetes</taxon>
        <taxon>Saccharomycetales</taxon>
        <taxon>Saccharomycetaceae</taxon>
        <taxon>Kazachstania</taxon>
    </lineage>
</organism>
<name>H2AQP3_KAZAF</name>
<keyword evidence="8" id="KW-0496">Mitochondrion</keyword>
<evidence type="ECO:0000256" key="6">
    <source>
        <dbReference type="ARBA" id="ARBA00022845"/>
    </source>
</evidence>
<evidence type="ECO:0000256" key="1">
    <source>
        <dbReference type="ARBA" id="ARBA00002412"/>
    </source>
</evidence>
<dbReference type="GO" id="GO:0006417">
    <property type="term" value="P:regulation of translation"/>
    <property type="evidence" value="ECO:0007669"/>
    <property type="project" value="UniProtKB-KW"/>
</dbReference>
<dbReference type="Pfam" id="PF12921">
    <property type="entry name" value="ATP13"/>
    <property type="match status" value="1"/>
</dbReference>
<dbReference type="OrthoDB" id="4062665at2759"/>
<evidence type="ECO:0000256" key="2">
    <source>
        <dbReference type="ARBA" id="ARBA00004173"/>
    </source>
</evidence>
<dbReference type="InParanoid" id="H2AQP3"/>
<accession>H2AQP3</accession>
<evidence type="ECO:0000313" key="10">
    <source>
        <dbReference type="Proteomes" id="UP000005220"/>
    </source>
</evidence>
<evidence type="ECO:0000256" key="7">
    <source>
        <dbReference type="ARBA" id="ARBA00022946"/>
    </source>
</evidence>
<dbReference type="KEGG" id="kaf:KAFR_0B03970"/>
<evidence type="ECO:0000256" key="4">
    <source>
        <dbReference type="ARBA" id="ARBA00011657"/>
    </source>
</evidence>
<reference evidence="9 10" key="1">
    <citation type="journal article" date="2011" name="Proc. Natl. Acad. Sci. U.S.A.">
        <title>Evolutionary erosion of yeast sex chromosomes by mating-type switching accidents.</title>
        <authorList>
            <person name="Gordon J.L."/>
            <person name="Armisen D."/>
            <person name="Proux-Wera E."/>
            <person name="Oheigeartaigh S.S."/>
            <person name="Byrne K.P."/>
            <person name="Wolfe K.H."/>
        </authorList>
    </citation>
    <scope>NUCLEOTIDE SEQUENCE [LARGE SCALE GENOMIC DNA]</scope>
    <source>
        <strain evidence="10">ATCC 22294 / BCRC 22015 / CBS 2517 / CECT 1963 / NBRC 1671 / NRRL Y-8276</strain>
    </source>
</reference>
<dbReference type="EMBL" id="HE650822">
    <property type="protein sequence ID" value="CCF56693.1"/>
    <property type="molecule type" value="Genomic_DNA"/>
</dbReference>
<dbReference type="Proteomes" id="UP000005220">
    <property type="component" value="Chromosome 2"/>
</dbReference>
<comment type="similarity">
    <text evidence="3">Belongs to the AEP2 family.</text>
</comment>
<protein>
    <recommendedName>
        <fullName evidence="5">ATPase expression protein 2, mitochondrial</fullName>
    </recommendedName>
</protein>
<evidence type="ECO:0000256" key="5">
    <source>
        <dbReference type="ARBA" id="ARBA00019258"/>
    </source>
</evidence>
<evidence type="ECO:0000256" key="8">
    <source>
        <dbReference type="ARBA" id="ARBA00023128"/>
    </source>
</evidence>
<keyword evidence="7" id="KW-0809">Transit peptide</keyword>
<dbReference type="GeneID" id="13883232"/>
<keyword evidence="6" id="KW-0810">Translation regulation</keyword>
<dbReference type="eggNOG" id="ENOG502RX9I">
    <property type="taxonomic scope" value="Eukaryota"/>
</dbReference>
<dbReference type="AlphaFoldDB" id="H2AQP3"/>
<dbReference type="RefSeq" id="XP_003955828.1">
    <property type="nucleotide sequence ID" value="XM_003955779.1"/>
</dbReference>
<gene>
    <name evidence="9" type="primary">KAFR0B03970</name>
    <name evidence="9" type="ORF">KAFR_0B03970</name>
</gene>
<dbReference type="FunCoup" id="H2AQP3">
    <property type="interactions" value="54"/>
</dbReference>
<evidence type="ECO:0000256" key="3">
    <source>
        <dbReference type="ARBA" id="ARBA00009790"/>
    </source>
</evidence>
<comment type="subcellular location">
    <subcellularLocation>
        <location evidence="2">Mitochondrion</location>
    </subcellularLocation>
</comment>
<proteinExistence type="inferred from homology"/>
<dbReference type="HOGENOM" id="CLU_035070_0_0_1"/>